<organism evidence="10 11">
    <name type="scientific">Ancylomarina subtilis</name>
    <dbReference type="NCBI Taxonomy" id="1639035"/>
    <lineage>
        <taxon>Bacteria</taxon>
        <taxon>Pseudomonadati</taxon>
        <taxon>Bacteroidota</taxon>
        <taxon>Bacteroidia</taxon>
        <taxon>Marinilabiliales</taxon>
        <taxon>Marinifilaceae</taxon>
        <taxon>Ancylomarina</taxon>
    </lineage>
</organism>
<keyword evidence="6 8" id="KW-1133">Transmembrane helix</keyword>
<dbReference type="PANTHER" id="PTHR30294:SF29">
    <property type="entry name" value="MULTIDRUG ABC TRANSPORTER PERMEASE YBHS-RELATED"/>
    <property type="match status" value="1"/>
</dbReference>
<keyword evidence="4" id="KW-1003">Cell membrane</keyword>
<reference evidence="10 11" key="1">
    <citation type="submission" date="2019-02" db="EMBL/GenBank/DDBJ databases">
        <title>Genomic Encyclopedia of Type Strains, Phase IV (KMG-IV): sequencing the most valuable type-strain genomes for metagenomic binning, comparative biology and taxonomic classification.</title>
        <authorList>
            <person name="Goeker M."/>
        </authorList>
    </citation>
    <scope>NUCLEOTIDE SEQUENCE [LARGE SCALE GENOMIC DNA]</scope>
    <source>
        <strain evidence="10 11">DSM 28825</strain>
    </source>
</reference>
<evidence type="ECO:0000256" key="1">
    <source>
        <dbReference type="ARBA" id="ARBA00004651"/>
    </source>
</evidence>
<evidence type="ECO:0000256" key="4">
    <source>
        <dbReference type="ARBA" id="ARBA00022475"/>
    </source>
</evidence>
<dbReference type="GO" id="GO:0005886">
    <property type="term" value="C:plasma membrane"/>
    <property type="evidence" value="ECO:0007669"/>
    <property type="project" value="UniProtKB-SubCell"/>
</dbReference>
<dbReference type="PROSITE" id="PS51012">
    <property type="entry name" value="ABC_TM2"/>
    <property type="match status" value="1"/>
</dbReference>
<feature type="domain" description="ABC transmembrane type-2" evidence="9">
    <location>
        <begin position="146"/>
        <end position="371"/>
    </location>
</feature>
<feature type="transmembrane region" description="Helical" evidence="8">
    <location>
        <begin position="256"/>
        <end position="279"/>
    </location>
</feature>
<keyword evidence="11" id="KW-1185">Reference proteome</keyword>
<comment type="similarity">
    <text evidence="2">Belongs to the ABC-2 integral membrane protein family.</text>
</comment>
<evidence type="ECO:0000256" key="7">
    <source>
        <dbReference type="ARBA" id="ARBA00023136"/>
    </source>
</evidence>
<dbReference type="AlphaFoldDB" id="A0A4Q7VHE5"/>
<dbReference type="PANTHER" id="PTHR30294">
    <property type="entry name" value="MEMBRANE COMPONENT OF ABC TRANSPORTER YHHJ-RELATED"/>
    <property type="match status" value="1"/>
</dbReference>
<comment type="caution">
    <text evidence="10">The sequence shown here is derived from an EMBL/GenBank/DDBJ whole genome shotgun (WGS) entry which is preliminary data.</text>
</comment>
<evidence type="ECO:0000313" key="11">
    <source>
        <dbReference type="Proteomes" id="UP000293562"/>
    </source>
</evidence>
<keyword evidence="3" id="KW-0813">Transport</keyword>
<dbReference type="OrthoDB" id="9808686at2"/>
<evidence type="ECO:0000313" key="10">
    <source>
        <dbReference type="EMBL" id="RZT95512.1"/>
    </source>
</evidence>
<keyword evidence="5 8" id="KW-0812">Transmembrane</keyword>
<feature type="transmembrane region" description="Helical" evidence="8">
    <location>
        <begin position="291"/>
        <end position="308"/>
    </location>
</feature>
<name>A0A4Q7VHE5_9BACT</name>
<evidence type="ECO:0000259" key="9">
    <source>
        <dbReference type="PROSITE" id="PS51012"/>
    </source>
</evidence>
<protein>
    <submittedName>
        <fullName evidence="10">ABC-2 type transport system permease protein</fullName>
    </submittedName>
</protein>
<comment type="subcellular location">
    <subcellularLocation>
        <location evidence="1">Cell membrane</location>
        <topology evidence="1">Multi-pass membrane protein</topology>
    </subcellularLocation>
</comment>
<proteinExistence type="inferred from homology"/>
<sequence length="372" mass="42336">MRTIKYILQKEFLQIFRNKSMLPIIFAMPIIQLCVLVFAATFEMKNTNLYIVDQDLSSHSRQIISKFEASPFFTIKNVDFSIKKAEDKLFEDKVDAILYFENGFGNAIDKKETASVQVLVNAIDASAAGLYNAYILSVIQDYNLKLGSSIQTMMKNQAVQQVQNTYSHLFNPEMKYIPYMLPGILVLLITVIGLFLSAMNVVREKEIGTIEQINVTPIKKYQFLLGKLIPFLFIGFFELGIGLIIAAFVFKIPVLGSVWLIYLVAFIYLLTILGIGLFISTQTDTQQQAMFIAWFFMIIFILMGGLFTPTESMPEWGQKINLLNPVAYFIKIIRMIMLKGSGFMDILKELSILSLYSITILSFAANRYKKTS</sequence>
<dbReference type="EMBL" id="SHKN01000001">
    <property type="protein sequence ID" value="RZT95512.1"/>
    <property type="molecule type" value="Genomic_DNA"/>
</dbReference>
<evidence type="ECO:0000256" key="5">
    <source>
        <dbReference type="ARBA" id="ARBA00022692"/>
    </source>
</evidence>
<evidence type="ECO:0000256" key="2">
    <source>
        <dbReference type="ARBA" id="ARBA00007783"/>
    </source>
</evidence>
<evidence type="ECO:0000256" key="6">
    <source>
        <dbReference type="ARBA" id="ARBA00022989"/>
    </source>
</evidence>
<dbReference type="GO" id="GO:0140359">
    <property type="term" value="F:ABC-type transporter activity"/>
    <property type="evidence" value="ECO:0007669"/>
    <property type="project" value="InterPro"/>
</dbReference>
<dbReference type="RefSeq" id="WP_130305475.1">
    <property type="nucleotide sequence ID" value="NZ_SHKN01000001.1"/>
</dbReference>
<gene>
    <name evidence="10" type="ORF">EV201_0135</name>
</gene>
<feature type="transmembrane region" description="Helical" evidence="8">
    <location>
        <begin position="228"/>
        <end position="250"/>
    </location>
</feature>
<accession>A0A4Q7VHE5</accession>
<dbReference type="InterPro" id="IPR047817">
    <property type="entry name" value="ABC2_TM_bact-type"/>
</dbReference>
<dbReference type="Proteomes" id="UP000293562">
    <property type="component" value="Unassembled WGS sequence"/>
</dbReference>
<feature type="transmembrane region" description="Helical" evidence="8">
    <location>
        <begin position="21"/>
        <end position="42"/>
    </location>
</feature>
<dbReference type="Pfam" id="PF12698">
    <property type="entry name" value="ABC2_membrane_3"/>
    <property type="match status" value="1"/>
</dbReference>
<dbReference type="InterPro" id="IPR013525">
    <property type="entry name" value="ABC2_TM"/>
</dbReference>
<evidence type="ECO:0000256" key="8">
    <source>
        <dbReference type="SAM" id="Phobius"/>
    </source>
</evidence>
<dbReference type="InterPro" id="IPR051449">
    <property type="entry name" value="ABC-2_transporter_component"/>
</dbReference>
<dbReference type="Gene3D" id="3.40.1710.10">
    <property type="entry name" value="abc type-2 transporter like domain"/>
    <property type="match status" value="1"/>
</dbReference>
<feature type="transmembrane region" description="Helical" evidence="8">
    <location>
        <begin position="176"/>
        <end position="196"/>
    </location>
</feature>
<evidence type="ECO:0000256" key="3">
    <source>
        <dbReference type="ARBA" id="ARBA00022448"/>
    </source>
</evidence>
<keyword evidence="7 8" id="KW-0472">Membrane</keyword>
<feature type="transmembrane region" description="Helical" evidence="8">
    <location>
        <begin position="350"/>
        <end position="368"/>
    </location>
</feature>